<proteinExistence type="predicted"/>
<protein>
    <submittedName>
        <fullName evidence="2">Uncharacterized protein</fullName>
    </submittedName>
</protein>
<dbReference type="AlphaFoldDB" id="A0A0V7ZNW4"/>
<comment type="caution">
    <text evidence="2">The sequence shown here is derived from an EMBL/GenBank/DDBJ whole genome shotgun (WGS) entry which is preliminary data.</text>
</comment>
<dbReference type="EMBL" id="LMTZ01000099">
    <property type="protein sequence ID" value="KST66110.1"/>
    <property type="molecule type" value="Genomic_DNA"/>
</dbReference>
<accession>A0A0V7ZNW4</accession>
<keyword evidence="1" id="KW-1133">Transmembrane helix</keyword>
<feature type="transmembrane region" description="Helical" evidence="1">
    <location>
        <begin position="102"/>
        <end position="121"/>
    </location>
</feature>
<organism evidence="2 3">
    <name type="scientific">Mastigocoleus testarum BC008</name>
    <dbReference type="NCBI Taxonomy" id="371196"/>
    <lineage>
        <taxon>Bacteria</taxon>
        <taxon>Bacillati</taxon>
        <taxon>Cyanobacteriota</taxon>
        <taxon>Cyanophyceae</taxon>
        <taxon>Nostocales</taxon>
        <taxon>Hapalosiphonaceae</taxon>
        <taxon>Mastigocoleus</taxon>
    </lineage>
</organism>
<sequence>MDYTVLETFTDRMDPYFIILCAKLEQEEITFHLTPSHPTKRDRNIVLGVPTQYFERAEKIYAEVKDLSVERLDLLKQRIALNSRTQDLLARSQGGKFRLDRILLLVVIIMIIFIAIAFLIIR</sequence>
<dbReference type="RefSeq" id="WP_027842088.1">
    <property type="nucleotide sequence ID" value="NZ_LMTZ01000099.1"/>
</dbReference>
<keyword evidence="1" id="KW-0812">Transmembrane</keyword>
<reference evidence="2 3" key="1">
    <citation type="journal article" date="2015" name="Genome Announc.">
        <title>Draft Genome of the Euendolithic (true boring) Cyanobacterium Mastigocoleus testarum strain BC008.</title>
        <authorList>
            <person name="Guida B.S."/>
            <person name="Garcia-Pichel F."/>
        </authorList>
    </citation>
    <scope>NUCLEOTIDE SEQUENCE [LARGE SCALE GENOMIC DNA]</scope>
    <source>
        <strain evidence="2 3">BC008</strain>
    </source>
</reference>
<dbReference type="Proteomes" id="UP000053372">
    <property type="component" value="Unassembled WGS sequence"/>
</dbReference>
<keyword evidence="3" id="KW-1185">Reference proteome</keyword>
<evidence type="ECO:0000313" key="2">
    <source>
        <dbReference type="EMBL" id="KST66110.1"/>
    </source>
</evidence>
<evidence type="ECO:0000313" key="3">
    <source>
        <dbReference type="Proteomes" id="UP000053372"/>
    </source>
</evidence>
<evidence type="ECO:0000256" key="1">
    <source>
        <dbReference type="SAM" id="Phobius"/>
    </source>
</evidence>
<name>A0A0V7ZNW4_9CYAN</name>
<gene>
    <name evidence="2" type="ORF">BC008_24340</name>
</gene>
<keyword evidence="1" id="KW-0472">Membrane</keyword>